<dbReference type="Pfam" id="PF13665">
    <property type="entry name" value="Tox-PAAR-like"/>
    <property type="match status" value="1"/>
</dbReference>
<dbReference type="EMBL" id="JRXF01000021">
    <property type="protein sequence ID" value="KOC92292.1"/>
    <property type="molecule type" value="Genomic_DNA"/>
</dbReference>
<keyword evidence="4" id="KW-1185">Reference proteome</keyword>
<evidence type="ECO:0000313" key="4">
    <source>
        <dbReference type="Proteomes" id="UP000037088"/>
    </source>
</evidence>
<dbReference type="RefSeq" id="WP_052900227.1">
    <property type="nucleotide sequence ID" value="NZ_JRXE01000020.1"/>
</dbReference>
<accession>A0A0L7TA99</accession>
<name>A0A0L7TA99_9GAMM</name>
<dbReference type="PATRIC" id="fig|1560201.3.peg.3114"/>
<sequence>MFANCQLMGVDIALPDVCLTPLPMPVPVPYPNIALGPTAIPNALNILFLGMPAHNLATIIPLTNGDNAGINMGVASGTVMGPSRHLTASFTVLLKGSPATRLTSLSLQNATNIVGMRAVPSQFKVLMMAP</sequence>
<dbReference type="Proteomes" id="UP000036851">
    <property type="component" value="Unassembled WGS sequence"/>
</dbReference>
<reference evidence="3 4" key="1">
    <citation type="journal article" date="2015" name="Int. J. Syst. Evol. Microbiol.">
        <title>Erwinia iniecta sp. nov., isolated from Russian wheat aphids (Diuraphis noxia).</title>
        <authorList>
            <person name="Campillo T."/>
            <person name="Luna E."/>
            <person name="Portier P."/>
            <person name="Fischer-Le Saux M."/>
            <person name="Lapitan N."/>
            <person name="Tisserat N.A."/>
            <person name="Leach J.E."/>
        </authorList>
    </citation>
    <scope>NUCLEOTIDE SEQUENCE [LARGE SCALE GENOMIC DNA]</scope>
    <source>
        <strain evidence="1 4">B120</strain>
        <strain evidence="2 3">B149</strain>
    </source>
</reference>
<proteinExistence type="predicted"/>
<comment type="caution">
    <text evidence="2">The sequence shown here is derived from an EMBL/GenBank/DDBJ whole genome shotgun (WGS) entry which is preliminary data.</text>
</comment>
<evidence type="ECO:0000313" key="2">
    <source>
        <dbReference type="EMBL" id="KOC92292.1"/>
    </source>
</evidence>
<dbReference type="OrthoDB" id="8852350at2"/>
<dbReference type="Proteomes" id="UP000037088">
    <property type="component" value="Unassembled WGS sequence"/>
</dbReference>
<dbReference type="AlphaFoldDB" id="A0A0L7TA99"/>
<gene>
    <name evidence="1" type="ORF">NG42_14660</name>
    <name evidence="2" type="ORF">NG43_14045</name>
</gene>
<dbReference type="EMBL" id="JRXE01000020">
    <property type="protein sequence ID" value="KOC88892.1"/>
    <property type="molecule type" value="Genomic_DNA"/>
</dbReference>
<protein>
    <submittedName>
        <fullName evidence="2">Type VI secretion protein</fullName>
    </submittedName>
</protein>
<evidence type="ECO:0000313" key="1">
    <source>
        <dbReference type="EMBL" id="KOC88892.1"/>
    </source>
</evidence>
<organism evidence="2 3">
    <name type="scientific">Winslowiella iniecta</name>
    <dbReference type="NCBI Taxonomy" id="1560201"/>
    <lineage>
        <taxon>Bacteria</taxon>
        <taxon>Pseudomonadati</taxon>
        <taxon>Pseudomonadota</taxon>
        <taxon>Gammaproteobacteria</taxon>
        <taxon>Enterobacterales</taxon>
        <taxon>Erwiniaceae</taxon>
        <taxon>Winslowiella</taxon>
    </lineage>
</organism>
<dbReference type="STRING" id="1560201.NG42_14660"/>
<evidence type="ECO:0000313" key="3">
    <source>
        <dbReference type="Proteomes" id="UP000036851"/>
    </source>
</evidence>